<protein>
    <recommendedName>
        <fullName evidence="4">SGNH/GDSL hydrolase family protein</fullName>
    </recommendedName>
</protein>
<reference evidence="2 3" key="1">
    <citation type="submission" date="2018-04" db="EMBL/GenBank/DDBJ databases">
        <title>Pedobacter chongqingensis sp. nov., isolated from a rottenly hemp rope.</title>
        <authorList>
            <person name="Cai Y."/>
        </authorList>
    </citation>
    <scope>NUCLEOTIDE SEQUENCE [LARGE SCALE GENOMIC DNA]</scope>
    <source>
        <strain evidence="2 3">FJ4-8</strain>
    </source>
</reference>
<keyword evidence="1" id="KW-0812">Transmembrane</keyword>
<dbReference type="GO" id="GO:0016788">
    <property type="term" value="F:hydrolase activity, acting on ester bonds"/>
    <property type="evidence" value="ECO:0007669"/>
    <property type="project" value="UniProtKB-ARBA"/>
</dbReference>
<dbReference type="SUPFAM" id="SSF52266">
    <property type="entry name" value="SGNH hydrolase"/>
    <property type="match status" value="1"/>
</dbReference>
<proteinExistence type="predicted"/>
<dbReference type="Gene3D" id="3.40.50.1110">
    <property type="entry name" value="SGNH hydrolase"/>
    <property type="match status" value="1"/>
</dbReference>
<accession>A0A2U2PLP1</accession>
<feature type="transmembrane region" description="Helical" evidence="1">
    <location>
        <begin position="6"/>
        <end position="22"/>
    </location>
</feature>
<dbReference type="EMBL" id="QEAS01000002">
    <property type="protein sequence ID" value="PWG82182.1"/>
    <property type="molecule type" value="Genomic_DNA"/>
</dbReference>
<organism evidence="2 3">
    <name type="scientific">Pararcticibacter amylolyticus</name>
    <dbReference type="NCBI Taxonomy" id="2173175"/>
    <lineage>
        <taxon>Bacteria</taxon>
        <taxon>Pseudomonadati</taxon>
        <taxon>Bacteroidota</taxon>
        <taxon>Sphingobacteriia</taxon>
        <taxon>Sphingobacteriales</taxon>
        <taxon>Sphingobacteriaceae</taxon>
        <taxon>Pararcticibacter</taxon>
    </lineage>
</organism>
<evidence type="ECO:0000256" key="1">
    <source>
        <dbReference type="SAM" id="Phobius"/>
    </source>
</evidence>
<keyword evidence="1" id="KW-0472">Membrane</keyword>
<comment type="caution">
    <text evidence="2">The sequence shown here is derived from an EMBL/GenBank/DDBJ whole genome shotgun (WGS) entry which is preliminary data.</text>
</comment>
<dbReference type="AlphaFoldDB" id="A0A2U2PLP1"/>
<evidence type="ECO:0000313" key="3">
    <source>
        <dbReference type="Proteomes" id="UP000245647"/>
    </source>
</evidence>
<dbReference type="OrthoDB" id="869432at2"/>
<sequence>MKLLTFKIFLFVLCLYIPLYFIQKVVDKGLRKYRNGEFSVWNDIYDRKVNADLLILGNSRALAHISPAILDSGLHLSSYNLGIDGADFNLTYTRFRVYMNTNKIPKAIILSLSAKDLEKGKGIFDPPQFMPFLSDTVILRGTSGYQNSFGMYDLYVPAMKYRTRPEFLKIGFLLYLNKSVEMDAPRFRGYEGRERKWDNSFSDFVKSKKRFHPKLEKYIKKEFEDVVSICREKGIKLYFVYSPEYIKVQKYFVNRDEVFSYFRQVSGINNIPFLDYSNDPISHDTAYFYNSEHLNRTGAEMFTRKLAADIKRLN</sequence>
<evidence type="ECO:0008006" key="4">
    <source>
        <dbReference type="Google" id="ProtNLM"/>
    </source>
</evidence>
<gene>
    <name evidence="2" type="ORF">DDR33_03985</name>
</gene>
<dbReference type="Proteomes" id="UP000245647">
    <property type="component" value="Unassembled WGS sequence"/>
</dbReference>
<evidence type="ECO:0000313" key="2">
    <source>
        <dbReference type="EMBL" id="PWG82182.1"/>
    </source>
</evidence>
<dbReference type="InterPro" id="IPR036514">
    <property type="entry name" value="SGNH_hydro_sf"/>
</dbReference>
<keyword evidence="3" id="KW-1185">Reference proteome</keyword>
<dbReference type="RefSeq" id="WP_109414460.1">
    <property type="nucleotide sequence ID" value="NZ_QEAS01000002.1"/>
</dbReference>
<name>A0A2U2PLP1_9SPHI</name>
<keyword evidence="1" id="KW-1133">Transmembrane helix</keyword>